<reference evidence="6" key="1">
    <citation type="journal article" date="2015" name="Proc. Natl. Acad. Sci. U.S.A.">
        <title>Genome sequence of the Asian Tiger mosquito, Aedes albopictus, reveals insights into its biology, genetics, and evolution.</title>
        <authorList>
            <person name="Chen X.G."/>
            <person name="Jiang X."/>
            <person name="Gu J."/>
            <person name="Xu M."/>
            <person name="Wu Y."/>
            <person name="Deng Y."/>
            <person name="Zhang C."/>
            <person name="Bonizzoni M."/>
            <person name="Dermauw W."/>
            <person name="Vontas J."/>
            <person name="Armbruster P."/>
            <person name="Huang X."/>
            <person name="Yang Y."/>
            <person name="Zhang H."/>
            <person name="He W."/>
            <person name="Peng H."/>
            <person name="Liu Y."/>
            <person name="Wu K."/>
            <person name="Chen J."/>
            <person name="Lirakis M."/>
            <person name="Topalis P."/>
            <person name="Van Leeuwen T."/>
            <person name="Hall A.B."/>
            <person name="Jiang X."/>
            <person name="Thorpe C."/>
            <person name="Mueller R.L."/>
            <person name="Sun C."/>
            <person name="Waterhouse R.M."/>
            <person name="Yan G."/>
            <person name="Tu Z.J."/>
            <person name="Fang X."/>
            <person name="James A.A."/>
        </authorList>
    </citation>
    <scope>NUCLEOTIDE SEQUENCE [LARGE SCALE GENOMIC DNA]</scope>
    <source>
        <strain evidence="6">Foshan</strain>
    </source>
</reference>
<dbReference type="GeneID" id="109430492"/>
<evidence type="ECO:0000256" key="2">
    <source>
        <dbReference type="ARBA" id="ARBA00014076"/>
    </source>
</evidence>
<dbReference type="Proteomes" id="UP000069940">
    <property type="component" value="Unassembled WGS sequence"/>
</dbReference>
<dbReference type="PANTHER" id="PTHR13387:SF9">
    <property type="entry name" value="PROTEIN HGH1 HOMOLOG"/>
    <property type="match status" value="1"/>
</dbReference>
<dbReference type="InterPro" id="IPR016024">
    <property type="entry name" value="ARM-type_fold"/>
</dbReference>
<dbReference type="SUPFAM" id="SSF48371">
    <property type="entry name" value="ARM repeat"/>
    <property type="match status" value="1"/>
</dbReference>
<dbReference type="Gene3D" id="1.25.10.10">
    <property type="entry name" value="Leucine-rich Repeat Variant"/>
    <property type="match status" value="1"/>
</dbReference>
<comment type="similarity">
    <text evidence="1">Belongs to the HGH1 family.</text>
</comment>
<evidence type="ECO:0000259" key="3">
    <source>
        <dbReference type="Pfam" id="PF04063"/>
    </source>
</evidence>
<dbReference type="InterPro" id="IPR039717">
    <property type="entry name" value="Hgh1"/>
</dbReference>
<dbReference type="PANTHER" id="PTHR13387">
    <property type="entry name" value="PROTEIN HGH1 HOMOLOG"/>
    <property type="match status" value="1"/>
</dbReference>
<dbReference type="InterPro" id="IPR007205">
    <property type="entry name" value="Protein_HGH1_N"/>
</dbReference>
<evidence type="ECO:0000256" key="1">
    <source>
        <dbReference type="ARBA" id="ARBA00006712"/>
    </source>
</evidence>
<dbReference type="RefSeq" id="XP_029732513.2">
    <property type="nucleotide sequence ID" value="XM_029876653.2"/>
</dbReference>
<name>A0ABM1ZH72_AEDAL</name>
<dbReference type="EnsemblMetazoa" id="AALFPA23_018472.R27084">
    <property type="protein sequence ID" value="AALFPA23_018472.P27084"/>
    <property type="gene ID" value="AALFPA23_018472"/>
</dbReference>
<evidence type="ECO:0000313" key="6">
    <source>
        <dbReference type="Proteomes" id="UP000069940"/>
    </source>
</evidence>
<proteinExistence type="inferred from homology"/>
<dbReference type="Pfam" id="PF04063">
    <property type="entry name" value="DUF383"/>
    <property type="match status" value="1"/>
</dbReference>
<evidence type="ECO:0000313" key="5">
    <source>
        <dbReference type="EnsemblMetazoa" id="AALFPA23_018472.P27084"/>
    </source>
</evidence>
<feature type="domain" description="Protein HGH1 N-terminal" evidence="3">
    <location>
        <begin position="98"/>
        <end position="271"/>
    </location>
</feature>
<dbReference type="InterPro" id="IPR007206">
    <property type="entry name" value="Protein_HGH1_C"/>
</dbReference>
<accession>A0ABM1ZH72</accession>
<organism evidence="5 6">
    <name type="scientific">Aedes albopictus</name>
    <name type="common">Asian tiger mosquito</name>
    <name type="synonym">Stegomyia albopicta</name>
    <dbReference type="NCBI Taxonomy" id="7160"/>
    <lineage>
        <taxon>Eukaryota</taxon>
        <taxon>Metazoa</taxon>
        <taxon>Ecdysozoa</taxon>
        <taxon>Arthropoda</taxon>
        <taxon>Hexapoda</taxon>
        <taxon>Insecta</taxon>
        <taxon>Pterygota</taxon>
        <taxon>Neoptera</taxon>
        <taxon>Endopterygota</taxon>
        <taxon>Diptera</taxon>
        <taxon>Nematocera</taxon>
        <taxon>Culicoidea</taxon>
        <taxon>Culicidae</taxon>
        <taxon>Culicinae</taxon>
        <taxon>Aedini</taxon>
        <taxon>Aedes</taxon>
        <taxon>Stegomyia</taxon>
    </lineage>
</organism>
<reference evidence="5" key="2">
    <citation type="submission" date="2025-05" db="UniProtKB">
        <authorList>
            <consortium name="EnsemblMetazoa"/>
        </authorList>
    </citation>
    <scope>IDENTIFICATION</scope>
    <source>
        <strain evidence="5">Foshan</strain>
    </source>
</reference>
<feature type="domain" description="Protein HGH1 C-terminal" evidence="4">
    <location>
        <begin position="276"/>
        <end position="333"/>
    </location>
</feature>
<sequence length="360" mass="40151">MEALREITPFLSKSARLDLKAVSLTHVLGLTGSKDGISLICQCTELLANLVDLCADEADTIRKDAVLTLVNLSAEQDGAEALVKQFAGKIVPMAYAGIMDENCKLADPWSMVLCNISRPETLVESVLEELLKHEEHAIEKLTTCFTRVSYNKQKGHLNYLGPLFSNLSQTKRGREIICNESTDLLARILPFVHHEGSIVRRGGAVGLLKNICFDSSVHDWLLGGTVDVLPFILLPLAGPEELDDDTNDKLPVELQYLGPDKKREEDPDIRKMLLESLAQLCATRKGREYLRERGTYEVLRELHKFECSPDGEKRVLVTCENVVDILIRTEDEIGEDNLKALEIPEDVISKIEKMDGGNEQ</sequence>
<dbReference type="InterPro" id="IPR011989">
    <property type="entry name" value="ARM-like"/>
</dbReference>
<evidence type="ECO:0000259" key="4">
    <source>
        <dbReference type="Pfam" id="PF04064"/>
    </source>
</evidence>
<keyword evidence="6" id="KW-1185">Reference proteome</keyword>
<dbReference type="Pfam" id="PF04064">
    <property type="entry name" value="DUF384"/>
    <property type="match status" value="1"/>
</dbReference>
<protein>
    <recommendedName>
        <fullName evidence="2">Protein HGH1 homolog</fullName>
    </recommendedName>
</protein>